<keyword evidence="2" id="KW-1185">Reference proteome</keyword>
<proteinExistence type="predicted"/>
<name>A0A3P1SPT1_9GAMM</name>
<dbReference type="Proteomes" id="UP000267535">
    <property type="component" value="Unassembled WGS sequence"/>
</dbReference>
<dbReference type="EMBL" id="RQXV01000005">
    <property type="protein sequence ID" value="RRC99271.1"/>
    <property type="molecule type" value="Genomic_DNA"/>
</dbReference>
<accession>A0A3P1SPT1</accession>
<reference evidence="1 2" key="1">
    <citation type="submission" date="2018-11" db="EMBL/GenBank/DDBJ databases">
        <title>The draft genome sequence of Amphritea balenae JAMM 1525T.</title>
        <authorList>
            <person name="Fang Z."/>
            <person name="Zhang Y."/>
            <person name="Han X."/>
        </authorList>
    </citation>
    <scope>NUCLEOTIDE SEQUENCE [LARGE SCALE GENOMIC DNA]</scope>
    <source>
        <strain evidence="1 2">JAMM 1525</strain>
    </source>
</reference>
<gene>
    <name evidence="1" type="ORF">EHS89_10505</name>
</gene>
<comment type="caution">
    <text evidence="1">The sequence shown here is derived from an EMBL/GenBank/DDBJ whole genome shotgun (WGS) entry which is preliminary data.</text>
</comment>
<organism evidence="1 2">
    <name type="scientific">Amphritea balenae</name>
    <dbReference type="NCBI Taxonomy" id="452629"/>
    <lineage>
        <taxon>Bacteria</taxon>
        <taxon>Pseudomonadati</taxon>
        <taxon>Pseudomonadota</taxon>
        <taxon>Gammaproteobacteria</taxon>
        <taxon>Oceanospirillales</taxon>
        <taxon>Oceanospirillaceae</taxon>
        <taxon>Amphritea</taxon>
    </lineage>
</organism>
<protein>
    <submittedName>
        <fullName evidence="1">Uncharacterized protein</fullName>
    </submittedName>
</protein>
<dbReference type="RefSeq" id="WP_124926109.1">
    <property type="nucleotide sequence ID" value="NZ_BMOH01000004.1"/>
</dbReference>
<dbReference type="AlphaFoldDB" id="A0A3P1SPT1"/>
<sequence>MATKSFVNVELQPETVELFDRYHKYTGTSPEAYIQQLVEKTLPTVEAMVAAMDEASENPDQNLDVMELFGKKMAEAALAQKEAAKADPLIVN</sequence>
<evidence type="ECO:0000313" key="1">
    <source>
        <dbReference type="EMBL" id="RRC99271.1"/>
    </source>
</evidence>
<dbReference type="OrthoDB" id="6897181at2"/>
<evidence type="ECO:0000313" key="2">
    <source>
        <dbReference type="Proteomes" id="UP000267535"/>
    </source>
</evidence>